<keyword evidence="1" id="KW-1133">Transmembrane helix</keyword>
<dbReference type="Pfam" id="PF11188">
    <property type="entry name" value="DUF2975"/>
    <property type="match status" value="1"/>
</dbReference>
<dbReference type="AlphaFoldDB" id="A0A9D2APM7"/>
<keyword evidence="1" id="KW-0472">Membrane</keyword>
<dbReference type="InterPro" id="IPR021354">
    <property type="entry name" value="DUF2975"/>
</dbReference>
<reference evidence="2" key="2">
    <citation type="submission" date="2021-04" db="EMBL/GenBank/DDBJ databases">
        <authorList>
            <person name="Gilroy R."/>
        </authorList>
    </citation>
    <scope>NUCLEOTIDE SEQUENCE</scope>
    <source>
        <strain evidence="2">ChiHjej12B11-16260</strain>
    </source>
</reference>
<evidence type="ECO:0000313" key="2">
    <source>
        <dbReference type="EMBL" id="HIX45263.1"/>
    </source>
</evidence>
<dbReference type="Proteomes" id="UP000824246">
    <property type="component" value="Unassembled WGS sequence"/>
</dbReference>
<feature type="transmembrane region" description="Helical" evidence="1">
    <location>
        <begin position="144"/>
        <end position="165"/>
    </location>
</feature>
<accession>A0A9D2APM7</accession>
<gene>
    <name evidence="2" type="ORF">H9982_03485</name>
</gene>
<dbReference type="EMBL" id="DXFB01000093">
    <property type="protein sequence ID" value="HIX45263.1"/>
    <property type="molecule type" value="Genomic_DNA"/>
</dbReference>
<evidence type="ECO:0000256" key="1">
    <source>
        <dbReference type="SAM" id="Phobius"/>
    </source>
</evidence>
<organism evidence="2 3">
    <name type="scientific">Candidatus Barnesiella excrementipullorum</name>
    <dbReference type="NCBI Taxonomy" id="2838479"/>
    <lineage>
        <taxon>Bacteria</taxon>
        <taxon>Pseudomonadati</taxon>
        <taxon>Bacteroidota</taxon>
        <taxon>Bacteroidia</taxon>
        <taxon>Bacteroidales</taxon>
        <taxon>Barnesiellaceae</taxon>
        <taxon>Barnesiella</taxon>
    </lineage>
</organism>
<sequence length="213" mass="24071">MTIKDQQRKIMALSAIIGILLIVPLCYDMATGIIMGVNSNKEFFSDKLGYTPYPVCLETTPKEELMQMQQSNLGLLGYMDIRREGIYFLPETILSPTITIINAFISLIAVACAVYYIVSVFKSVPIIARKGLMNASAIKQLRRVSYSMLLSYILFSLASYLPTWYYSQHIDLTQYTVSYPRISESLVTAVILILLTEILGIARQLKEEQELTI</sequence>
<protein>
    <submittedName>
        <fullName evidence="2">DUF2975 domain-containing protein</fullName>
    </submittedName>
</protein>
<keyword evidence="1" id="KW-0812">Transmembrane</keyword>
<comment type="caution">
    <text evidence="2">The sequence shown here is derived from an EMBL/GenBank/DDBJ whole genome shotgun (WGS) entry which is preliminary data.</text>
</comment>
<reference evidence="2" key="1">
    <citation type="journal article" date="2021" name="PeerJ">
        <title>Extensive microbial diversity within the chicken gut microbiome revealed by metagenomics and culture.</title>
        <authorList>
            <person name="Gilroy R."/>
            <person name="Ravi A."/>
            <person name="Getino M."/>
            <person name="Pursley I."/>
            <person name="Horton D.L."/>
            <person name="Alikhan N.F."/>
            <person name="Baker D."/>
            <person name="Gharbi K."/>
            <person name="Hall N."/>
            <person name="Watson M."/>
            <person name="Adriaenssens E.M."/>
            <person name="Foster-Nyarko E."/>
            <person name="Jarju S."/>
            <person name="Secka A."/>
            <person name="Antonio M."/>
            <person name="Oren A."/>
            <person name="Chaudhuri R.R."/>
            <person name="La Ragione R."/>
            <person name="Hildebrand F."/>
            <person name="Pallen M.J."/>
        </authorList>
    </citation>
    <scope>NUCLEOTIDE SEQUENCE</scope>
    <source>
        <strain evidence="2">ChiHjej12B11-16260</strain>
    </source>
</reference>
<proteinExistence type="predicted"/>
<feature type="transmembrane region" description="Helical" evidence="1">
    <location>
        <begin position="185"/>
        <end position="202"/>
    </location>
</feature>
<evidence type="ECO:0000313" key="3">
    <source>
        <dbReference type="Proteomes" id="UP000824246"/>
    </source>
</evidence>
<name>A0A9D2APM7_9BACT</name>
<feature type="transmembrane region" description="Helical" evidence="1">
    <location>
        <begin position="12"/>
        <end position="37"/>
    </location>
</feature>
<feature type="transmembrane region" description="Helical" evidence="1">
    <location>
        <begin position="100"/>
        <end position="124"/>
    </location>
</feature>